<keyword evidence="9" id="KW-0547">Nucleotide-binding</keyword>
<keyword evidence="6" id="KW-0028">Amino-acid biosynthesis</keyword>
<evidence type="ECO:0000256" key="16">
    <source>
        <dbReference type="ARBA" id="ARBA00049141"/>
    </source>
</evidence>
<evidence type="ECO:0000256" key="3">
    <source>
        <dbReference type="ARBA" id="ARBA00006300"/>
    </source>
</evidence>
<evidence type="ECO:0000256" key="2">
    <source>
        <dbReference type="ARBA" id="ARBA00005185"/>
    </source>
</evidence>
<dbReference type="InterPro" id="IPR016163">
    <property type="entry name" value="Ald_DH_C"/>
</dbReference>
<keyword evidence="5" id="KW-0963">Cytoplasm</keyword>
<accession>A0AAW1QQX4</accession>
<dbReference type="Proteomes" id="UP001489004">
    <property type="component" value="Unassembled WGS sequence"/>
</dbReference>
<comment type="caution">
    <text evidence="20">The sequence shown here is derived from an EMBL/GenBank/DDBJ whole genome shotgun (WGS) entry which is preliminary data.</text>
</comment>
<dbReference type="NCBIfam" id="TIGR00407">
    <property type="entry name" value="proA"/>
    <property type="match status" value="1"/>
</dbReference>
<dbReference type="InterPro" id="IPR000965">
    <property type="entry name" value="GPR_dom"/>
</dbReference>
<proteinExistence type="inferred from homology"/>
<dbReference type="NCBIfam" id="TIGR01092">
    <property type="entry name" value="P5CS"/>
    <property type="match status" value="1"/>
</dbReference>
<evidence type="ECO:0000256" key="15">
    <source>
        <dbReference type="ARBA" id="ARBA00049024"/>
    </source>
</evidence>
<feature type="compositionally biased region" description="Polar residues" evidence="17">
    <location>
        <begin position="29"/>
        <end position="40"/>
    </location>
</feature>
<reference evidence="20 21" key="1">
    <citation type="journal article" date="2024" name="Nat. Commun.">
        <title>Phylogenomics reveals the evolutionary origins of lichenization in chlorophyte algae.</title>
        <authorList>
            <person name="Puginier C."/>
            <person name="Libourel C."/>
            <person name="Otte J."/>
            <person name="Skaloud P."/>
            <person name="Haon M."/>
            <person name="Grisel S."/>
            <person name="Petersen M."/>
            <person name="Berrin J.G."/>
            <person name="Delaux P.M."/>
            <person name="Dal Grande F."/>
            <person name="Keller J."/>
        </authorList>
    </citation>
    <scope>NUCLEOTIDE SEQUENCE [LARGE SCALE GENOMIC DNA]</scope>
    <source>
        <strain evidence="20 21">SAG 2043</strain>
    </source>
</reference>
<dbReference type="NCBIfam" id="NF001221">
    <property type="entry name" value="PRK00197.1"/>
    <property type="match status" value="1"/>
</dbReference>
<feature type="domain" description="Aspartate/glutamate/uridylate kinase" evidence="19">
    <location>
        <begin position="132"/>
        <end position="380"/>
    </location>
</feature>
<comment type="pathway">
    <text evidence="2">Amino-acid biosynthesis; L-proline biosynthesis; L-glutamate 5-semialdehyde from L-glutamate: step 1/2.</text>
</comment>
<dbReference type="PIRSF" id="PIRSF036429">
    <property type="entry name" value="P5C_syn"/>
    <property type="match status" value="1"/>
</dbReference>
<dbReference type="Gene3D" id="3.40.309.10">
    <property type="entry name" value="Aldehyde Dehydrogenase, Chain A, domain 2"/>
    <property type="match status" value="1"/>
</dbReference>
<comment type="similarity">
    <text evidence="4">In the N-terminal section; belongs to the glutamate 5-kinase family.</text>
</comment>
<dbReference type="GO" id="GO:0004349">
    <property type="term" value="F:glutamate 5-kinase activity"/>
    <property type="evidence" value="ECO:0007669"/>
    <property type="project" value="UniProtKB-EC"/>
</dbReference>
<dbReference type="HAMAP" id="MF_00412">
    <property type="entry name" value="ProA"/>
    <property type="match status" value="1"/>
</dbReference>
<dbReference type="InterPro" id="IPR036393">
    <property type="entry name" value="AceGlu_kinase-like_sf"/>
</dbReference>
<dbReference type="InterPro" id="IPR020593">
    <property type="entry name" value="G-glutamylP_reductase_CS"/>
</dbReference>
<evidence type="ECO:0000256" key="6">
    <source>
        <dbReference type="ARBA" id="ARBA00022605"/>
    </source>
</evidence>
<dbReference type="InterPro" id="IPR005766">
    <property type="entry name" value="P5_carboxy_syn"/>
</dbReference>
<dbReference type="GO" id="GO:0005737">
    <property type="term" value="C:cytoplasm"/>
    <property type="evidence" value="ECO:0007669"/>
    <property type="project" value="InterPro"/>
</dbReference>
<keyword evidence="13" id="KW-0560">Oxidoreductase</keyword>
<dbReference type="InterPro" id="IPR019797">
    <property type="entry name" value="Glutamate_5-kinase_CS"/>
</dbReference>
<keyword evidence="12" id="KW-0521">NADP</keyword>
<feature type="compositionally biased region" description="Polar residues" evidence="17">
    <location>
        <begin position="80"/>
        <end position="90"/>
    </location>
</feature>
<feature type="region of interest" description="Disordered" evidence="17">
    <location>
        <begin position="20"/>
        <end position="90"/>
    </location>
</feature>
<dbReference type="InterPro" id="IPR005715">
    <property type="entry name" value="Glu_5kinase/COase_Synthase"/>
</dbReference>
<sequence>MPAPRSSAFQTAAPFAQNGFHKQSGFAPLTSQESGLSSMDRSLESSLQSTSSSKSASSDRRVSFKHLKSPDQSPRAAQPNGKTSPTRSFSQSMAEVTACVSFSDLAKNFEKDVEEAYGSHDPSREQVRNARRVVIKVGTAVVTRSADHRLSLGRLGALVEQIEALVRSGRECILVTSGGVSVGRQRLRQQQVLNSSPLEMQIQGPSAVSSRAAAAAGQSGLMALYDSLFSMMDLQAAQVLVTSNDFMEPTFKANLCATVEDLLRMNVVPVFNENDAISKGAVKNKDNAPEEVAFWDNDSLAALLAIELKADLLMLLTDVNGLYTGPPTEPTSKIIHTYCPQIHDQLIRFGSASNGGRGGMTAKVDAAWLAADHGVTTVIASGKGGDSIMQVVAGQLVGTLFGKEDARRVLLEHEHAKHISAGTAAAQGLEVPSDSPAAFRKQAMDARQASRVLQSLSSKEREQILYKIAKALEAAEEEIMAANAADVHAAEGRIDANVMQRLALKPQKIKQLGAGIRAIAAQEEPIRKVLSRLEVANGLTLEKVTAPIGVLLIIFEARPDALPQIAALAIRSGNGLLLKGGKEASRSNATLHRIIVDAIAAAAPQVGPELISLITSRAAVDELLKLDDVIDLVIPRGSNALVSHIQQHTKIAVLGHADGICHIYLDPAVDIARACRVCVDAKTDYPAACNAVEKILVHSDLARDGRLFQLQFALRDAGVSLLGGQRASHILGLPAAPSDRHEYGTAALTMELVDSMDEAIDHIHAHGSGHTECILTEDPVAAEAFLRRVDSACVNHNASTRFSDGFRFGLGAEVGISTSRIHARGPVGVEGLLTTRWLLRGHGHTVEKDAHIKYTHKALPIGGAAKSLAAAAAEE</sequence>
<evidence type="ECO:0000256" key="11">
    <source>
        <dbReference type="ARBA" id="ARBA00022840"/>
    </source>
</evidence>
<dbReference type="Pfam" id="PF00696">
    <property type="entry name" value="AA_kinase"/>
    <property type="match status" value="1"/>
</dbReference>
<dbReference type="InterPro" id="IPR001048">
    <property type="entry name" value="Asp/Glu/Uridylate_kinase"/>
</dbReference>
<dbReference type="HAMAP" id="MF_00456">
    <property type="entry name" value="ProB"/>
    <property type="match status" value="1"/>
</dbReference>
<dbReference type="InterPro" id="IPR015590">
    <property type="entry name" value="Aldehyde_DH_dom"/>
</dbReference>
<keyword evidence="11" id="KW-0067">ATP-binding</keyword>
<dbReference type="AlphaFoldDB" id="A0AAW1QQX4"/>
<comment type="pathway">
    <text evidence="1">Amino-acid biosynthesis; L-proline biosynthesis; L-glutamate 5-semialdehyde from L-glutamate: step 2/2.</text>
</comment>
<dbReference type="FunFam" id="3.40.1160.10:FF:000006">
    <property type="entry name" value="Glutamate 5-kinase"/>
    <property type="match status" value="1"/>
</dbReference>
<dbReference type="PROSITE" id="PS00902">
    <property type="entry name" value="GLUTAMATE_5_KINASE"/>
    <property type="match status" value="1"/>
</dbReference>
<organism evidence="20 21">
    <name type="scientific">[Myrmecia] bisecta</name>
    <dbReference type="NCBI Taxonomy" id="41462"/>
    <lineage>
        <taxon>Eukaryota</taxon>
        <taxon>Viridiplantae</taxon>
        <taxon>Chlorophyta</taxon>
        <taxon>core chlorophytes</taxon>
        <taxon>Trebouxiophyceae</taxon>
        <taxon>Trebouxiales</taxon>
        <taxon>Trebouxiaceae</taxon>
        <taxon>Myrmecia</taxon>
    </lineage>
</organism>
<protein>
    <recommendedName>
        <fullName evidence="22">Glutamate-5-semialdehyde dehydrogenase</fullName>
    </recommendedName>
</protein>
<keyword evidence="21" id="KW-1185">Reference proteome</keyword>
<evidence type="ECO:0000256" key="7">
    <source>
        <dbReference type="ARBA" id="ARBA00022650"/>
    </source>
</evidence>
<evidence type="ECO:0000256" key="13">
    <source>
        <dbReference type="ARBA" id="ARBA00023002"/>
    </source>
</evidence>
<dbReference type="SUPFAM" id="SSF53720">
    <property type="entry name" value="ALDH-like"/>
    <property type="match status" value="1"/>
</dbReference>
<dbReference type="GO" id="GO:0009084">
    <property type="term" value="P:glutamine family amino acid biosynthetic process"/>
    <property type="evidence" value="ECO:0007669"/>
    <property type="project" value="UniProtKB-ARBA"/>
</dbReference>
<feature type="compositionally biased region" description="Low complexity" evidence="17">
    <location>
        <begin position="44"/>
        <end position="56"/>
    </location>
</feature>
<dbReference type="SUPFAM" id="SSF53633">
    <property type="entry name" value="Carbamate kinase-like"/>
    <property type="match status" value="1"/>
</dbReference>
<dbReference type="PRINTS" id="PR00474">
    <property type="entry name" value="GLU5KINASE"/>
</dbReference>
<keyword evidence="10" id="KW-0418">Kinase</keyword>
<dbReference type="GO" id="GO:0004350">
    <property type="term" value="F:glutamate-5-semialdehyde dehydrogenase activity"/>
    <property type="evidence" value="ECO:0007669"/>
    <property type="project" value="UniProtKB-EC"/>
</dbReference>
<evidence type="ECO:0000313" key="21">
    <source>
        <dbReference type="Proteomes" id="UP001489004"/>
    </source>
</evidence>
<dbReference type="PROSITE" id="PS01223">
    <property type="entry name" value="PROA"/>
    <property type="match status" value="1"/>
</dbReference>
<evidence type="ECO:0000256" key="17">
    <source>
        <dbReference type="SAM" id="MobiDB-lite"/>
    </source>
</evidence>
<comment type="catalytic activity">
    <reaction evidence="16">
        <text>L-glutamate + ATP = L-glutamyl 5-phosphate + ADP</text>
        <dbReference type="Rhea" id="RHEA:14877"/>
        <dbReference type="ChEBI" id="CHEBI:29985"/>
        <dbReference type="ChEBI" id="CHEBI:30616"/>
        <dbReference type="ChEBI" id="CHEBI:58274"/>
        <dbReference type="ChEBI" id="CHEBI:456216"/>
        <dbReference type="EC" id="2.7.2.11"/>
    </reaction>
</comment>
<dbReference type="Gene3D" id="3.40.605.10">
    <property type="entry name" value="Aldehyde Dehydrogenase, Chain A, domain 1"/>
    <property type="match status" value="1"/>
</dbReference>
<dbReference type="Gene3D" id="3.40.1160.10">
    <property type="entry name" value="Acetylglutamate kinase-like"/>
    <property type="match status" value="1"/>
</dbReference>
<evidence type="ECO:0000256" key="9">
    <source>
        <dbReference type="ARBA" id="ARBA00022741"/>
    </source>
</evidence>
<evidence type="ECO:0000256" key="10">
    <source>
        <dbReference type="ARBA" id="ARBA00022777"/>
    </source>
</evidence>
<comment type="catalytic activity">
    <reaction evidence="15">
        <text>L-glutamate 5-semialdehyde + phosphate + NADP(+) = L-glutamyl 5-phosphate + NADPH + H(+)</text>
        <dbReference type="Rhea" id="RHEA:19541"/>
        <dbReference type="ChEBI" id="CHEBI:15378"/>
        <dbReference type="ChEBI" id="CHEBI:43474"/>
        <dbReference type="ChEBI" id="CHEBI:57783"/>
        <dbReference type="ChEBI" id="CHEBI:58066"/>
        <dbReference type="ChEBI" id="CHEBI:58274"/>
        <dbReference type="ChEBI" id="CHEBI:58349"/>
        <dbReference type="EC" id="1.2.1.41"/>
    </reaction>
</comment>
<dbReference type="EMBL" id="JALJOR010000002">
    <property type="protein sequence ID" value="KAK9823878.1"/>
    <property type="molecule type" value="Genomic_DNA"/>
</dbReference>
<comment type="similarity">
    <text evidence="3">In the C-terminal section; belongs to the gamma-glutamyl phosphate reductase family.</text>
</comment>
<dbReference type="GO" id="GO:0005524">
    <property type="term" value="F:ATP binding"/>
    <property type="evidence" value="ECO:0007669"/>
    <property type="project" value="UniProtKB-KW"/>
</dbReference>
<evidence type="ECO:0000256" key="12">
    <source>
        <dbReference type="ARBA" id="ARBA00022857"/>
    </source>
</evidence>
<dbReference type="PANTHER" id="PTHR11063:SF8">
    <property type="entry name" value="DELTA-1-PYRROLINE-5-CARBOXYLATE SYNTHASE"/>
    <property type="match status" value="1"/>
</dbReference>
<evidence type="ECO:0000259" key="18">
    <source>
        <dbReference type="Pfam" id="PF00171"/>
    </source>
</evidence>
<dbReference type="InterPro" id="IPR016161">
    <property type="entry name" value="Ald_DH/histidinol_DH"/>
</dbReference>
<name>A0AAW1QQX4_9CHLO</name>
<feature type="domain" description="Aldehyde dehydrogenase" evidence="18">
    <location>
        <begin position="430"/>
        <end position="702"/>
    </location>
</feature>
<gene>
    <name evidence="20" type="ORF">WJX72_006131</name>
</gene>
<evidence type="ECO:0000256" key="4">
    <source>
        <dbReference type="ARBA" id="ARBA00009302"/>
    </source>
</evidence>
<keyword evidence="8" id="KW-0808">Transferase</keyword>
<dbReference type="InterPro" id="IPR001057">
    <property type="entry name" value="Glu/AcGlu_kinase"/>
</dbReference>
<evidence type="ECO:0000256" key="5">
    <source>
        <dbReference type="ARBA" id="ARBA00022490"/>
    </source>
</evidence>
<keyword evidence="7" id="KW-0641">Proline biosynthesis</keyword>
<dbReference type="Pfam" id="PF00171">
    <property type="entry name" value="Aldedh"/>
    <property type="match status" value="1"/>
</dbReference>
<dbReference type="InterPro" id="IPR016162">
    <property type="entry name" value="Ald_DH_N"/>
</dbReference>
<evidence type="ECO:0008006" key="22">
    <source>
        <dbReference type="Google" id="ProtNLM"/>
    </source>
</evidence>
<keyword evidence="14" id="KW-0511">Multifunctional enzyme</keyword>
<dbReference type="PANTHER" id="PTHR11063">
    <property type="entry name" value="GLUTAMATE SEMIALDEHYDE DEHYDROGENASE"/>
    <property type="match status" value="1"/>
</dbReference>
<evidence type="ECO:0000256" key="1">
    <source>
        <dbReference type="ARBA" id="ARBA00004985"/>
    </source>
</evidence>
<evidence type="ECO:0000256" key="8">
    <source>
        <dbReference type="ARBA" id="ARBA00022679"/>
    </source>
</evidence>
<dbReference type="CDD" id="cd07079">
    <property type="entry name" value="ALDH_F18-19_ProA-GPR"/>
    <property type="match status" value="1"/>
</dbReference>
<dbReference type="NCBIfam" id="TIGR01027">
    <property type="entry name" value="proB"/>
    <property type="match status" value="1"/>
</dbReference>
<evidence type="ECO:0000313" key="20">
    <source>
        <dbReference type="EMBL" id="KAK9823878.1"/>
    </source>
</evidence>
<evidence type="ECO:0000259" key="19">
    <source>
        <dbReference type="Pfam" id="PF00696"/>
    </source>
</evidence>
<evidence type="ECO:0000256" key="14">
    <source>
        <dbReference type="ARBA" id="ARBA00023268"/>
    </source>
</evidence>